<dbReference type="InterPro" id="IPR013427">
    <property type="entry name" value="Haem-bd_dom_put"/>
</dbReference>
<sequence length="828" mass="91258">MKIILLPLLLCATASFAQLADQATPADKVKIAKGFKVELLYSVPKEQEGSWVSMTQDDKGRLICSDQYGALYRITPPALRGSPGETKVEKLSVDFGHCQGLLYHAGALYGVVNDEAYQGRGLYRCKDTNGDDQFDKVEMLRSFPGKAGEHGPHGVIASPDGQSLYVMCGNQTPEPSCETSRVPRHWSEDQLYPMLLGRGFMRDVLAPGGWMAKTDLDGKKWELVNTGTRNTYDIAMNRSGDIFGFDADMEWDTGMPWYRPTRVCFMQSGGEFGWRTCSKKWPVRWEDSLPPVVDIGPGSPTGVAFGYGAKFPAKYQEALYICDWSYGKMYAVHLSPNGGGYTGVTEEFMSASPLPLTDIEVSKKDGAMYVSVGGRKVQSGLYRVTYVGGDSGKNDAAAESDNATAKARQELESYHARQDAKAVEAAWPHLGSPDRNLRFAARIALEHQPIASWKDKALNESNPRAALTALMALARSSGGDKALQPQIIAALNKIDFKALKGLDRVTLIRDYMLAFTRMGEPDAAGKEELIKHLAPLFPTNDPALNRDLCEVLVYLGDSGIVAKAEPLVNGSPTQEEQIDYARILRFAKSGWTKELRADYFRWFLRAANYKGGASFDLFIGEIKQNALSTMTEEEKLAIKDVLDAKPEAKAPSFSVKPMQFVKAWTLDELSKSLGVGLEGNRNFANGRNMFGAATCFACHRFNNEGGAVGPDLTSVAGKYSPRDLLEHILEPSKEISDQYGSTVFTMQDGSKVIGRIANMKENNMMVCTNMMDPNNFTNVDARKVVKTEESKISMMPPGLLFMLKEDDILDLMAYLLSKGNPEDPMFTK</sequence>
<evidence type="ECO:0000256" key="2">
    <source>
        <dbReference type="ARBA" id="ARBA00022723"/>
    </source>
</evidence>
<feature type="chain" id="PRO_5047461195" evidence="5">
    <location>
        <begin position="18"/>
        <end position="828"/>
    </location>
</feature>
<dbReference type="EMBL" id="JBHSMQ010000001">
    <property type="protein sequence ID" value="MFC5453661.1"/>
    <property type="molecule type" value="Genomic_DNA"/>
</dbReference>
<dbReference type="SUPFAM" id="SSF50952">
    <property type="entry name" value="Soluble quinoprotein glucose dehydrogenase"/>
    <property type="match status" value="1"/>
</dbReference>
<dbReference type="InterPro" id="IPR036909">
    <property type="entry name" value="Cyt_c-like_dom_sf"/>
</dbReference>
<gene>
    <name evidence="7" type="ORF">ACFQDI_02235</name>
</gene>
<comment type="caution">
    <text evidence="7">The sequence shown here is derived from an EMBL/GenBank/DDBJ whole genome shotgun (WGS) entry which is preliminary data.</text>
</comment>
<keyword evidence="5" id="KW-0732">Signal</keyword>
<dbReference type="RefSeq" id="WP_377162946.1">
    <property type="nucleotide sequence ID" value="NZ_JBHSMQ010000001.1"/>
</dbReference>
<dbReference type="PANTHER" id="PTHR33546">
    <property type="entry name" value="LARGE, MULTIFUNCTIONAL SECRETED PROTEIN-RELATED"/>
    <property type="match status" value="1"/>
</dbReference>
<protein>
    <submittedName>
        <fullName evidence="7">C-type cytochrome</fullName>
    </submittedName>
</protein>
<dbReference type="PANTHER" id="PTHR33546:SF1">
    <property type="entry name" value="LARGE, MULTIFUNCTIONAL SECRETED PROTEIN"/>
    <property type="match status" value="1"/>
</dbReference>
<dbReference type="NCBIfam" id="TIGR02603">
    <property type="entry name" value="CxxCH_TIGR02603"/>
    <property type="match status" value="1"/>
</dbReference>
<dbReference type="Proteomes" id="UP001596052">
    <property type="component" value="Unassembled WGS sequence"/>
</dbReference>
<proteinExistence type="predicted"/>
<dbReference type="Pfam" id="PF00034">
    <property type="entry name" value="Cytochrom_C"/>
    <property type="match status" value="1"/>
</dbReference>
<evidence type="ECO:0000313" key="7">
    <source>
        <dbReference type="EMBL" id="MFC5453661.1"/>
    </source>
</evidence>
<feature type="signal peptide" evidence="5">
    <location>
        <begin position="1"/>
        <end position="17"/>
    </location>
</feature>
<evidence type="ECO:0000256" key="3">
    <source>
        <dbReference type="ARBA" id="ARBA00023004"/>
    </source>
</evidence>
<dbReference type="Gene3D" id="1.10.760.10">
    <property type="entry name" value="Cytochrome c-like domain"/>
    <property type="match status" value="1"/>
</dbReference>
<evidence type="ECO:0000259" key="6">
    <source>
        <dbReference type="PROSITE" id="PS51007"/>
    </source>
</evidence>
<name>A0ABW0KM35_9BACT</name>
<evidence type="ECO:0000256" key="5">
    <source>
        <dbReference type="SAM" id="SignalP"/>
    </source>
</evidence>
<dbReference type="InterPro" id="IPR011041">
    <property type="entry name" value="Quinoprot_gluc/sorb_DH_b-prop"/>
</dbReference>
<evidence type="ECO:0000256" key="4">
    <source>
        <dbReference type="PROSITE-ProRule" id="PRU00433"/>
    </source>
</evidence>
<evidence type="ECO:0000256" key="1">
    <source>
        <dbReference type="ARBA" id="ARBA00022617"/>
    </source>
</evidence>
<dbReference type="Gene3D" id="2.120.10.30">
    <property type="entry name" value="TolB, C-terminal domain"/>
    <property type="match status" value="1"/>
</dbReference>
<keyword evidence="3 4" id="KW-0408">Iron</keyword>
<dbReference type="PROSITE" id="PS51007">
    <property type="entry name" value="CYTC"/>
    <property type="match status" value="1"/>
</dbReference>
<feature type="domain" description="Cytochrome c" evidence="6">
    <location>
        <begin position="681"/>
        <end position="819"/>
    </location>
</feature>
<dbReference type="InterPro" id="IPR011042">
    <property type="entry name" value="6-blade_b-propeller_TolB-like"/>
</dbReference>
<reference evidence="8" key="1">
    <citation type="journal article" date="2019" name="Int. J. Syst. Evol. Microbiol.">
        <title>The Global Catalogue of Microorganisms (GCM) 10K type strain sequencing project: providing services to taxonomists for standard genome sequencing and annotation.</title>
        <authorList>
            <consortium name="The Broad Institute Genomics Platform"/>
            <consortium name="The Broad Institute Genome Sequencing Center for Infectious Disease"/>
            <person name="Wu L."/>
            <person name="Ma J."/>
        </authorList>
    </citation>
    <scope>NUCLEOTIDE SEQUENCE [LARGE SCALE GENOMIC DNA]</scope>
    <source>
        <strain evidence="8">CGMCC 4.1469</strain>
    </source>
</reference>
<dbReference type="InterPro" id="IPR009056">
    <property type="entry name" value="Cyt_c-like_dom"/>
</dbReference>
<accession>A0ABW0KM35</accession>
<keyword evidence="8" id="KW-1185">Reference proteome</keyword>
<dbReference type="SUPFAM" id="SSF46626">
    <property type="entry name" value="Cytochrome c"/>
    <property type="match status" value="1"/>
</dbReference>
<keyword evidence="2 4" id="KW-0479">Metal-binding</keyword>
<keyword evidence="1 4" id="KW-0349">Heme</keyword>
<evidence type="ECO:0000313" key="8">
    <source>
        <dbReference type="Proteomes" id="UP001596052"/>
    </source>
</evidence>
<organism evidence="7 8">
    <name type="scientific">Prosthecobacter fluviatilis</name>
    <dbReference type="NCBI Taxonomy" id="445931"/>
    <lineage>
        <taxon>Bacteria</taxon>
        <taxon>Pseudomonadati</taxon>
        <taxon>Verrucomicrobiota</taxon>
        <taxon>Verrucomicrobiia</taxon>
        <taxon>Verrucomicrobiales</taxon>
        <taxon>Verrucomicrobiaceae</taxon>
        <taxon>Prosthecobacter</taxon>
    </lineage>
</organism>